<dbReference type="GO" id="GO:0015708">
    <property type="term" value="P:silicic acid import across plasma membrane"/>
    <property type="evidence" value="ECO:0007669"/>
    <property type="project" value="InterPro"/>
</dbReference>
<evidence type="ECO:0000256" key="1">
    <source>
        <dbReference type="SAM" id="Coils"/>
    </source>
</evidence>
<gene>
    <name evidence="3" type="ORF">FisN_27Lh014</name>
</gene>
<evidence type="ECO:0008006" key="5">
    <source>
        <dbReference type="Google" id="ProtNLM"/>
    </source>
</evidence>
<feature type="transmembrane region" description="Helical" evidence="2">
    <location>
        <begin position="482"/>
        <end position="506"/>
    </location>
</feature>
<keyword evidence="2" id="KW-1133">Transmembrane helix</keyword>
<dbReference type="OrthoDB" id="189428at2759"/>
<feature type="transmembrane region" description="Helical" evidence="2">
    <location>
        <begin position="225"/>
        <end position="246"/>
    </location>
</feature>
<dbReference type="Proteomes" id="UP000198406">
    <property type="component" value="Unassembled WGS sequence"/>
</dbReference>
<feature type="transmembrane region" description="Helical" evidence="2">
    <location>
        <begin position="452"/>
        <end position="476"/>
    </location>
</feature>
<accession>A0A1Z5JIB5</accession>
<evidence type="ECO:0000256" key="2">
    <source>
        <dbReference type="SAM" id="Phobius"/>
    </source>
</evidence>
<feature type="transmembrane region" description="Helical" evidence="2">
    <location>
        <begin position="410"/>
        <end position="431"/>
    </location>
</feature>
<keyword evidence="4" id="KW-1185">Reference proteome</keyword>
<evidence type="ECO:0000313" key="3">
    <source>
        <dbReference type="EMBL" id="GAX13518.1"/>
    </source>
</evidence>
<feature type="transmembrane region" description="Helical" evidence="2">
    <location>
        <begin position="131"/>
        <end position="149"/>
    </location>
</feature>
<proteinExistence type="predicted"/>
<feature type="transmembrane region" description="Helical" evidence="2">
    <location>
        <begin position="350"/>
        <end position="378"/>
    </location>
</feature>
<dbReference type="Pfam" id="PF03842">
    <property type="entry name" value="Silic_transp"/>
    <property type="match status" value="1"/>
</dbReference>
<protein>
    <recommendedName>
        <fullName evidence="5">Silicon transporter</fullName>
    </recommendedName>
</protein>
<dbReference type="InParanoid" id="A0A1Z5JIB5"/>
<dbReference type="EMBL" id="BDSP01000069">
    <property type="protein sequence ID" value="GAX13518.1"/>
    <property type="molecule type" value="Genomic_DNA"/>
</dbReference>
<feature type="transmembrane region" description="Helical" evidence="2">
    <location>
        <begin position="267"/>
        <end position="293"/>
    </location>
</feature>
<feature type="transmembrane region" description="Helical" evidence="2">
    <location>
        <begin position="197"/>
        <end position="213"/>
    </location>
</feature>
<organism evidence="3 4">
    <name type="scientific">Fistulifera solaris</name>
    <name type="common">Oleaginous diatom</name>
    <dbReference type="NCBI Taxonomy" id="1519565"/>
    <lineage>
        <taxon>Eukaryota</taxon>
        <taxon>Sar</taxon>
        <taxon>Stramenopiles</taxon>
        <taxon>Ochrophyta</taxon>
        <taxon>Bacillariophyta</taxon>
        <taxon>Bacillariophyceae</taxon>
        <taxon>Bacillariophycidae</taxon>
        <taxon>Naviculales</taxon>
        <taxon>Naviculaceae</taxon>
        <taxon>Fistulifera</taxon>
    </lineage>
</organism>
<name>A0A1Z5JIB5_FISSO</name>
<comment type="caution">
    <text evidence="3">The sequence shown here is derived from an EMBL/GenBank/DDBJ whole genome shotgun (WGS) entry which is preliminary data.</text>
</comment>
<keyword evidence="2" id="KW-0472">Membrane</keyword>
<sequence length="535" mass="58764">MDACCGIDFCVNTTDVMDTSKREDMPYSLEERPKVKRTNDNKAGELASVVLHNDLLLTEDDDVELAQSNRQIEQVEDELSQTVKSTAKIVARTTIEGIKYFVSLALLGFSMVLITAAMFTEQTTSTAENGMHPAVTFCVFSFLIVWLAMMEGGQGCLVGLQTIDKTLYAESHPRAFRTTQLAHKGDNMERFMVGRQFLVVLVIFVMNMMSSTVEQASVFSLPESVIGVFLDSGIAVILTTVMVGQLTSQVNAAQCMLDFINNSFMTLTVYVSLAIETSGLLHSVYLISILFSTLSGKSIPSNESSGRTYLQKLFFWIRILFSVAILVAAFVFTLGALFSGKTMAWGGIPTAVSVAIFFLLMGFAGLLDGLQIALFAVVNRTESELSDHPLAHRSCQLVFREPHTLGAFLIGRQICVTVCMFVVARITAIHVDDSETLFGVSEGVQQFLNTGLLGALLTTIVASLVWRVIAAAFPIAFLSNPLVYMIIRLCLLLEQSGICSASWTLASLQKKLFGFRPDDEYLVDLRRKESTCSNL</sequence>
<keyword evidence="1" id="KW-0175">Coiled coil</keyword>
<feature type="transmembrane region" description="Helical" evidence="2">
    <location>
        <begin position="313"/>
        <end position="338"/>
    </location>
</feature>
<dbReference type="AlphaFoldDB" id="A0A1Z5JIB5"/>
<feature type="transmembrane region" description="Helical" evidence="2">
    <location>
        <begin position="98"/>
        <end position="119"/>
    </location>
</feature>
<reference evidence="3 4" key="1">
    <citation type="journal article" date="2015" name="Plant Cell">
        <title>Oil accumulation by the oleaginous diatom Fistulifera solaris as revealed by the genome and transcriptome.</title>
        <authorList>
            <person name="Tanaka T."/>
            <person name="Maeda Y."/>
            <person name="Veluchamy A."/>
            <person name="Tanaka M."/>
            <person name="Abida H."/>
            <person name="Marechal E."/>
            <person name="Bowler C."/>
            <person name="Muto M."/>
            <person name="Sunaga Y."/>
            <person name="Tanaka M."/>
            <person name="Yoshino T."/>
            <person name="Taniguchi T."/>
            <person name="Fukuda Y."/>
            <person name="Nemoto M."/>
            <person name="Matsumoto M."/>
            <person name="Wong P.S."/>
            <person name="Aburatani S."/>
            <person name="Fujibuchi W."/>
        </authorList>
    </citation>
    <scope>NUCLEOTIDE SEQUENCE [LARGE SCALE GENOMIC DNA]</scope>
    <source>
        <strain evidence="3 4">JPCC DA0580</strain>
    </source>
</reference>
<keyword evidence="2" id="KW-0812">Transmembrane</keyword>
<feature type="coiled-coil region" evidence="1">
    <location>
        <begin position="58"/>
        <end position="85"/>
    </location>
</feature>
<evidence type="ECO:0000313" key="4">
    <source>
        <dbReference type="Proteomes" id="UP000198406"/>
    </source>
</evidence>
<dbReference type="InterPro" id="IPR004693">
    <property type="entry name" value="Silicon_transpt"/>
</dbReference>